<dbReference type="AlphaFoldDB" id="A0A1A5YFJ1"/>
<organism evidence="1 2">
    <name type="scientific">Paenibacillus oryzae</name>
    <dbReference type="NCBI Taxonomy" id="1844972"/>
    <lineage>
        <taxon>Bacteria</taxon>
        <taxon>Bacillati</taxon>
        <taxon>Bacillota</taxon>
        <taxon>Bacilli</taxon>
        <taxon>Bacillales</taxon>
        <taxon>Paenibacillaceae</taxon>
        <taxon>Paenibacillus</taxon>
    </lineage>
</organism>
<evidence type="ECO:0000313" key="1">
    <source>
        <dbReference type="EMBL" id="OBR64353.1"/>
    </source>
</evidence>
<dbReference type="EMBL" id="LYPA01000065">
    <property type="protein sequence ID" value="OBR64353.1"/>
    <property type="molecule type" value="Genomic_DNA"/>
</dbReference>
<reference evidence="1 2" key="1">
    <citation type="submission" date="2016-05" db="EMBL/GenBank/DDBJ databases">
        <title>Paenibacillus oryzae. sp. nov., isolated from the rice root.</title>
        <authorList>
            <person name="Zhang J."/>
            <person name="Zhang X."/>
        </authorList>
    </citation>
    <scope>NUCLEOTIDE SEQUENCE [LARGE SCALE GENOMIC DNA]</scope>
    <source>
        <strain evidence="1 2">1DrF-4</strain>
    </source>
</reference>
<proteinExistence type="predicted"/>
<gene>
    <name evidence="1" type="ORF">A7K91_12660</name>
</gene>
<keyword evidence="2" id="KW-1185">Reference proteome</keyword>
<comment type="caution">
    <text evidence="1">The sequence shown here is derived from an EMBL/GenBank/DDBJ whole genome shotgun (WGS) entry which is preliminary data.</text>
</comment>
<sequence length="69" mass="7793">MTTFAICGSFSLVTESTKAPYEVKYVAKSIVIHDINEKGMCRECFVVIDSNCTGIINQQEKLERMEEVN</sequence>
<dbReference type="Proteomes" id="UP000092024">
    <property type="component" value="Unassembled WGS sequence"/>
</dbReference>
<protein>
    <submittedName>
        <fullName evidence="1">Uncharacterized protein</fullName>
    </submittedName>
</protein>
<evidence type="ECO:0000313" key="2">
    <source>
        <dbReference type="Proteomes" id="UP000092024"/>
    </source>
</evidence>
<name>A0A1A5YFJ1_9BACL</name>
<accession>A0A1A5YFJ1</accession>
<dbReference type="RefSeq" id="WP_068684931.1">
    <property type="nucleotide sequence ID" value="NZ_LYPA01000065.1"/>
</dbReference>